<name>A0NQ64_ROSAI</name>
<dbReference type="OrthoDB" id="9870067at2"/>
<reference evidence="1 2" key="1">
    <citation type="submission" date="2006-05" db="EMBL/GenBank/DDBJ databases">
        <authorList>
            <person name="King G."/>
            <person name="Ferriera S."/>
            <person name="Johnson J."/>
            <person name="Kravitz S."/>
            <person name="Beeson K."/>
            <person name="Sutton G."/>
            <person name="Rogers Y.-H."/>
            <person name="Friedman R."/>
            <person name="Frazier M."/>
            <person name="Venter J.C."/>
        </authorList>
    </citation>
    <scope>NUCLEOTIDE SEQUENCE [LARGE SCALE GENOMIC DNA]</scope>
    <source>
        <strain evidence="2">ATCC 25650 / DSM 13394 / JCM 20685 / NBRC 16684 / NCIMB 2208 / IAM 12614 / B1</strain>
    </source>
</reference>
<dbReference type="AlphaFoldDB" id="A0NQ64"/>
<gene>
    <name evidence="1" type="ORF">SIAM614_12943</name>
</gene>
<evidence type="ECO:0000313" key="2">
    <source>
        <dbReference type="Proteomes" id="UP000004848"/>
    </source>
</evidence>
<dbReference type="EMBL" id="AAUW01000004">
    <property type="protein sequence ID" value="EAV44922.1"/>
    <property type="molecule type" value="Genomic_DNA"/>
</dbReference>
<organism evidence="1 2">
    <name type="scientific">Roseibium aggregatum (strain ATCC 25650 / DSM 13394 / JCM 20685 / NBRC 16684 / NCIMB 2208 / IAM 12614 / B1)</name>
    <name type="common">Stappia aggregata</name>
    <dbReference type="NCBI Taxonomy" id="384765"/>
    <lineage>
        <taxon>Bacteria</taxon>
        <taxon>Pseudomonadati</taxon>
        <taxon>Pseudomonadota</taxon>
        <taxon>Alphaproteobacteria</taxon>
        <taxon>Hyphomicrobiales</taxon>
        <taxon>Stappiaceae</taxon>
        <taxon>Roseibium</taxon>
    </lineage>
</organism>
<dbReference type="RefSeq" id="WP_006933022.1">
    <property type="nucleotide sequence ID" value="NZ_AAUW01000004.1"/>
</dbReference>
<accession>A0NQ64</accession>
<protein>
    <submittedName>
        <fullName evidence="1">Uncharacterized protein</fullName>
    </submittedName>
</protein>
<comment type="caution">
    <text evidence="1">The sequence shown here is derived from an EMBL/GenBank/DDBJ whole genome shotgun (WGS) entry which is preliminary data.</text>
</comment>
<proteinExistence type="predicted"/>
<dbReference type="GeneID" id="68845683"/>
<evidence type="ECO:0000313" key="1">
    <source>
        <dbReference type="EMBL" id="EAV44922.1"/>
    </source>
</evidence>
<dbReference type="Proteomes" id="UP000004848">
    <property type="component" value="Unassembled WGS sequence"/>
</dbReference>
<sequence length="113" mass="13062">MPERKFISDVLSNKIKTVQPGQDMVNSFERKKIEAFAVEVYKDLPLRSPEEELVNFLDKCSDYNLTVFVSSFVCHDLFGHSHPERLLGNDIELFMKHADPFLQTAMLQRSLLS</sequence>